<evidence type="ECO:0000256" key="6">
    <source>
        <dbReference type="ARBA" id="ARBA00022833"/>
    </source>
</evidence>
<dbReference type="GO" id="GO:0006260">
    <property type="term" value="P:DNA replication"/>
    <property type="evidence" value="ECO:0007669"/>
    <property type="project" value="UniProtKB-KW"/>
</dbReference>
<dbReference type="InterPro" id="IPR013839">
    <property type="entry name" value="DNAligase_adenylation"/>
</dbReference>
<dbReference type="HAMAP" id="MF_01588">
    <property type="entry name" value="DNA_ligase_A"/>
    <property type="match status" value="1"/>
</dbReference>
<dbReference type="Gene3D" id="1.10.287.610">
    <property type="entry name" value="Helix hairpin bin"/>
    <property type="match status" value="1"/>
</dbReference>
<dbReference type="NCBIfam" id="TIGR00575">
    <property type="entry name" value="dnlj"/>
    <property type="match status" value="1"/>
</dbReference>
<dbReference type="PANTHER" id="PTHR23389">
    <property type="entry name" value="CHROMOSOME TRANSMISSION FIDELITY FACTOR 18"/>
    <property type="match status" value="1"/>
</dbReference>
<proteinExistence type="inferred from homology"/>
<evidence type="ECO:0000256" key="5">
    <source>
        <dbReference type="ARBA" id="ARBA00022763"/>
    </source>
</evidence>
<evidence type="ECO:0000256" key="10">
    <source>
        <dbReference type="ARBA" id="ARBA00023211"/>
    </source>
</evidence>
<dbReference type="Pfam" id="PF01653">
    <property type="entry name" value="DNA_ligase_aden"/>
    <property type="match status" value="1"/>
</dbReference>
<evidence type="ECO:0000256" key="8">
    <source>
        <dbReference type="ARBA" id="ARBA00023027"/>
    </source>
</evidence>
<feature type="domain" description="BRCT" evidence="13">
    <location>
        <begin position="584"/>
        <end position="663"/>
    </location>
</feature>
<organism evidence="14 15">
    <name type="scientific">Paenibacillus oralis</name>
    <dbReference type="NCBI Taxonomy" id="2490856"/>
    <lineage>
        <taxon>Bacteria</taxon>
        <taxon>Bacillati</taxon>
        <taxon>Bacillota</taxon>
        <taxon>Bacilli</taxon>
        <taxon>Bacillales</taxon>
        <taxon>Paenibacillaceae</taxon>
        <taxon>Paenibacillus</taxon>
    </lineage>
</organism>
<dbReference type="PROSITE" id="PS01056">
    <property type="entry name" value="DNA_LIGASE_N2"/>
    <property type="match status" value="1"/>
</dbReference>
<dbReference type="InterPro" id="IPR013840">
    <property type="entry name" value="DNAligase_N"/>
</dbReference>
<feature type="binding site" evidence="12">
    <location>
        <position position="283"/>
    </location>
    <ligand>
        <name>NAD(+)</name>
        <dbReference type="ChEBI" id="CHEBI:57540"/>
    </ligand>
</feature>
<dbReference type="Gene3D" id="1.10.150.20">
    <property type="entry name" value="5' to 3' exonuclease, C-terminal subdomain"/>
    <property type="match status" value="2"/>
</dbReference>
<dbReference type="SMART" id="SM00292">
    <property type="entry name" value="BRCT"/>
    <property type="match status" value="1"/>
</dbReference>
<feature type="binding site" evidence="12">
    <location>
        <position position="114"/>
    </location>
    <ligand>
        <name>NAD(+)</name>
        <dbReference type="ChEBI" id="CHEBI:57540"/>
    </ligand>
</feature>
<dbReference type="Gene3D" id="3.40.50.10190">
    <property type="entry name" value="BRCT domain"/>
    <property type="match status" value="1"/>
</dbReference>
<dbReference type="Proteomes" id="UP000267017">
    <property type="component" value="Unassembled WGS sequence"/>
</dbReference>
<dbReference type="InterPro" id="IPR001679">
    <property type="entry name" value="DNA_ligase"/>
</dbReference>
<evidence type="ECO:0000259" key="13">
    <source>
        <dbReference type="PROSITE" id="PS50172"/>
    </source>
</evidence>
<comment type="cofactor">
    <cofactor evidence="12">
        <name>Mg(2+)</name>
        <dbReference type="ChEBI" id="CHEBI:18420"/>
    </cofactor>
    <cofactor evidence="12">
        <name>Mn(2+)</name>
        <dbReference type="ChEBI" id="CHEBI:29035"/>
    </cofactor>
</comment>
<evidence type="ECO:0000256" key="3">
    <source>
        <dbReference type="ARBA" id="ARBA00022705"/>
    </source>
</evidence>
<keyword evidence="9 12" id="KW-0234">DNA repair</keyword>
<dbReference type="Gene3D" id="3.30.470.30">
    <property type="entry name" value="DNA ligase/mRNA capping enzyme"/>
    <property type="match status" value="1"/>
</dbReference>
<keyword evidence="7 12" id="KW-0460">Magnesium</keyword>
<dbReference type="OrthoDB" id="9759736at2"/>
<dbReference type="InterPro" id="IPR036420">
    <property type="entry name" value="BRCT_dom_sf"/>
</dbReference>
<dbReference type="InterPro" id="IPR003583">
    <property type="entry name" value="Hlx-hairpin-Hlx_DNA-bd_motif"/>
</dbReference>
<dbReference type="Pfam" id="PF00533">
    <property type="entry name" value="BRCT"/>
    <property type="match status" value="1"/>
</dbReference>
<feature type="binding site" evidence="12">
    <location>
        <position position="171"/>
    </location>
    <ligand>
        <name>NAD(+)</name>
        <dbReference type="ChEBI" id="CHEBI:57540"/>
    </ligand>
</feature>
<dbReference type="Gene3D" id="2.40.50.140">
    <property type="entry name" value="Nucleic acid-binding proteins"/>
    <property type="match status" value="1"/>
</dbReference>
<evidence type="ECO:0000256" key="2">
    <source>
        <dbReference type="ARBA" id="ARBA00022598"/>
    </source>
</evidence>
<dbReference type="SMART" id="SM00278">
    <property type="entry name" value="HhH1"/>
    <property type="match status" value="3"/>
</dbReference>
<dbReference type="Pfam" id="PF03120">
    <property type="entry name" value="OB_DNA_ligase"/>
    <property type="match status" value="1"/>
</dbReference>
<dbReference type="EC" id="6.5.1.2" evidence="12"/>
<dbReference type="PROSITE" id="PS50172">
    <property type="entry name" value="BRCT"/>
    <property type="match status" value="1"/>
</dbReference>
<dbReference type="GO" id="GO:0003911">
    <property type="term" value="F:DNA ligase (NAD+) activity"/>
    <property type="evidence" value="ECO:0007669"/>
    <property type="project" value="UniProtKB-UniRule"/>
</dbReference>
<protein>
    <recommendedName>
        <fullName evidence="12">DNA ligase</fullName>
        <ecNumber evidence="12">6.5.1.2</ecNumber>
    </recommendedName>
    <alternativeName>
        <fullName evidence="12">Polydeoxyribonucleotide synthase [NAD(+)]</fullName>
    </alternativeName>
</protein>
<dbReference type="InterPro" id="IPR033136">
    <property type="entry name" value="DNA_ligase_CS"/>
</dbReference>
<evidence type="ECO:0000313" key="14">
    <source>
        <dbReference type="EMBL" id="RRJ55006.1"/>
    </source>
</evidence>
<gene>
    <name evidence="12 14" type="primary">ligA</name>
    <name evidence="14" type="ORF">EHV15_34080</name>
</gene>
<feature type="binding site" evidence="12">
    <location>
        <position position="137"/>
    </location>
    <ligand>
        <name>NAD(+)</name>
        <dbReference type="ChEBI" id="CHEBI:57540"/>
    </ligand>
</feature>
<keyword evidence="2 12" id="KW-0436">Ligase</keyword>
<comment type="similarity">
    <text evidence="12">Belongs to the NAD-dependent DNA ligase family. LigA subfamily.</text>
</comment>
<feature type="binding site" evidence="12">
    <location>
        <position position="307"/>
    </location>
    <ligand>
        <name>NAD(+)</name>
        <dbReference type="ChEBI" id="CHEBI:57540"/>
    </ligand>
</feature>
<comment type="function">
    <text evidence="1 12">DNA ligase that catalyzes the formation of phosphodiester linkages between 5'-phosphoryl and 3'-hydroxyl groups in double-stranded DNA using NAD as a coenzyme and as the energy source for the reaction. It is essential for DNA replication and repair of damaged DNA.</text>
</comment>
<dbReference type="SUPFAM" id="SSF47781">
    <property type="entry name" value="RuvA domain 2-like"/>
    <property type="match status" value="1"/>
</dbReference>
<feature type="binding site" evidence="12">
    <location>
        <position position="423"/>
    </location>
    <ligand>
        <name>Zn(2+)</name>
        <dbReference type="ChEBI" id="CHEBI:29105"/>
    </ligand>
</feature>
<dbReference type="GO" id="GO:0005829">
    <property type="term" value="C:cytosol"/>
    <property type="evidence" value="ECO:0007669"/>
    <property type="project" value="TreeGrafter"/>
</dbReference>
<dbReference type="CDD" id="cd00114">
    <property type="entry name" value="LIGANc"/>
    <property type="match status" value="1"/>
</dbReference>
<comment type="caution">
    <text evidence="14">The sequence shown here is derived from an EMBL/GenBank/DDBJ whole genome shotgun (WGS) entry which is preliminary data.</text>
</comment>
<evidence type="ECO:0000256" key="9">
    <source>
        <dbReference type="ARBA" id="ARBA00023204"/>
    </source>
</evidence>
<keyword evidence="10 12" id="KW-0464">Manganese</keyword>
<dbReference type="InterPro" id="IPR010994">
    <property type="entry name" value="RuvA_2-like"/>
</dbReference>
<dbReference type="PANTHER" id="PTHR23389:SF9">
    <property type="entry name" value="DNA LIGASE"/>
    <property type="match status" value="1"/>
</dbReference>
<keyword evidence="3 12" id="KW-0235">DNA replication</keyword>
<accession>A0A3P3TAC7</accession>
<keyword evidence="5 12" id="KW-0227">DNA damage</keyword>
<evidence type="ECO:0000256" key="11">
    <source>
        <dbReference type="ARBA" id="ARBA00034005"/>
    </source>
</evidence>
<sequence>MNYLVNEVNRLNYHYYTLDNPLMLDPDYDKLYDELVTLEKETGTVLPQSPTQRVGGEILSGFTEHTHLARLWSLDKAQSVEDLLAWEERVKKAISTFNAANPRNPLPELSFVIELKFDGLTLNLTYNDGVLVQAATRGSGVTGEGILAQVKTIKSIPLEIPYKGLVEIQGEGIMNLSVLAKYNETAAEPLKNARNAAAGALRNLNPKVTAERRLDAFIYNVGYAPDKYFSHHSEMSDFLIENRFKVNPYTRYVGTIKDVISELDSIVACRADLDFLIDGAVIKIADMHTRSVLGYTEKFPRWAIAYKFEAEECSTTLESVNWEVGRTGKLTPVAMLMPVEIGGVTVTFCTMNNVADIERKNLKFALGKEVILRRSNDVIPELLGKLTDENDGLEIVTPTHCPSCNSKLVQRGAHLYCENKWECKPQKVGWLTHFASRDCMDIEGFSQSTAELLHDNHLLRHPGDFFDLQEEQLIYLEGFGKKKAQNLLKAIENCKTKGLSNLIHALSIPNVGKTSSKTFAEAFGSLERFSQASKEELLALSDVGEIVADSVLEYFANPVTYGIVRMIRTAGCDPVFEKVEVSVPADGLFNGKTVVITGTLSTMGRDEASFILEGLGAKVTGSVSRKTDFVVCGENAGSKKAKAETLGIRIILDEEFIQLIGMQ</sequence>
<dbReference type="InterPro" id="IPR004150">
    <property type="entry name" value="NAD_DNA_ligase_OB"/>
</dbReference>
<dbReference type="GO" id="GO:0046872">
    <property type="term" value="F:metal ion binding"/>
    <property type="evidence" value="ECO:0007669"/>
    <property type="project" value="UniProtKB-KW"/>
</dbReference>
<dbReference type="InterPro" id="IPR001357">
    <property type="entry name" value="BRCT_dom"/>
</dbReference>
<name>A0A3P3TAC7_9BACL</name>
<feature type="binding site" evidence="12">
    <location>
        <position position="404"/>
    </location>
    <ligand>
        <name>Zn(2+)</name>
        <dbReference type="ChEBI" id="CHEBI:29105"/>
    </ligand>
</feature>
<dbReference type="InterPro" id="IPR012340">
    <property type="entry name" value="NA-bd_OB-fold"/>
</dbReference>
<feature type="binding site" evidence="12">
    <location>
        <begin position="25"/>
        <end position="29"/>
    </location>
    <ligand>
        <name>NAD(+)</name>
        <dbReference type="ChEBI" id="CHEBI:57540"/>
    </ligand>
</feature>
<dbReference type="SMART" id="SM00532">
    <property type="entry name" value="LIGANc"/>
    <property type="match status" value="1"/>
</dbReference>
<evidence type="ECO:0000313" key="15">
    <source>
        <dbReference type="Proteomes" id="UP000267017"/>
    </source>
</evidence>
<feature type="binding site" evidence="12">
    <location>
        <position position="401"/>
    </location>
    <ligand>
        <name>Zn(2+)</name>
        <dbReference type="ChEBI" id="CHEBI:29105"/>
    </ligand>
</feature>
<dbReference type="SUPFAM" id="SSF52113">
    <property type="entry name" value="BRCT domain"/>
    <property type="match status" value="1"/>
</dbReference>
<dbReference type="EMBL" id="RRCN01000002">
    <property type="protein sequence ID" value="RRJ55006.1"/>
    <property type="molecule type" value="Genomic_DNA"/>
</dbReference>
<keyword evidence="4 12" id="KW-0479">Metal-binding</keyword>
<dbReference type="SUPFAM" id="SSF50249">
    <property type="entry name" value="Nucleic acid-binding proteins"/>
    <property type="match status" value="1"/>
</dbReference>
<feature type="binding site" evidence="12">
    <location>
        <position position="417"/>
    </location>
    <ligand>
        <name>Zn(2+)</name>
        <dbReference type="ChEBI" id="CHEBI:29105"/>
    </ligand>
</feature>
<feature type="active site" description="N6-AMP-lysine intermediate" evidence="12">
    <location>
        <position position="116"/>
    </location>
</feature>
<dbReference type="NCBIfam" id="NF005932">
    <property type="entry name" value="PRK07956.1"/>
    <property type="match status" value="1"/>
</dbReference>
<dbReference type="Pfam" id="PF12826">
    <property type="entry name" value="HHH_2"/>
    <property type="match status" value="1"/>
</dbReference>
<dbReference type="GO" id="GO:0003677">
    <property type="term" value="F:DNA binding"/>
    <property type="evidence" value="ECO:0007669"/>
    <property type="project" value="InterPro"/>
</dbReference>
<dbReference type="PIRSF" id="PIRSF001604">
    <property type="entry name" value="LigA"/>
    <property type="match status" value="1"/>
</dbReference>
<comment type="catalytic activity">
    <reaction evidence="11 12">
        <text>NAD(+) + (deoxyribonucleotide)n-3'-hydroxyl + 5'-phospho-(deoxyribonucleotide)m = (deoxyribonucleotide)n+m + AMP + beta-nicotinamide D-nucleotide.</text>
        <dbReference type="EC" id="6.5.1.2"/>
    </reaction>
</comment>
<dbReference type="InterPro" id="IPR041663">
    <property type="entry name" value="DisA/LigA_HHH"/>
</dbReference>
<reference evidence="14 15" key="1">
    <citation type="submission" date="2018-11" db="EMBL/GenBank/DDBJ databases">
        <title>Genome sequencing of Paenibacillus sp. KCOM 3021 (= ChDC PVNT-B20).</title>
        <authorList>
            <person name="Kook J.-K."/>
            <person name="Park S.-N."/>
            <person name="Lim Y.K."/>
        </authorList>
    </citation>
    <scope>NUCLEOTIDE SEQUENCE [LARGE SCALE GENOMIC DNA]</scope>
    <source>
        <strain evidence="14 15">KCOM 3021</strain>
    </source>
</reference>
<dbReference type="SUPFAM" id="SSF56091">
    <property type="entry name" value="DNA ligase/mRNA capping enzyme, catalytic domain"/>
    <property type="match status" value="1"/>
</dbReference>
<dbReference type="AlphaFoldDB" id="A0A3P3TAC7"/>
<feature type="binding site" evidence="12">
    <location>
        <begin position="73"/>
        <end position="74"/>
    </location>
    <ligand>
        <name>NAD(+)</name>
        <dbReference type="ChEBI" id="CHEBI:57540"/>
    </ligand>
</feature>
<evidence type="ECO:0000256" key="12">
    <source>
        <dbReference type="HAMAP-Rule" id="MF_01588"/>
    </source>
</evidence>
<dbReference type="CDD" id="cd17748">
    <property type="entry name" value="BRCT_DNA_ligase_like"/>
    <property type="match status" value="1"/>
</dbReference>
<keyword evidence="6 12" id="KW-0862">Zinc</keyword>
<keyword evidence="8 12" id="KW-0520">NAD</keyword>
<evidence type="ECO:0000256" key="4">
    <source>
        <dbReference type="ARBA" id="ARBA00022723"/>
    </source>
</evidence>
<dbReference type="GO" id="GO:0006281">
    <property type="term" value="P:DNA repair"/>
    <property type="evidence" value="ECO:0007669"/>
    <property type="project" value="UniProtKB-KW"/>
</dbReference>
<evidence type="ECO:0000256" key="7">
    <source>
        <dbReference type="ARBA" id="ARBA00022842"/>
    </source>
</evidence>
<evidence type="ECO:0000256" key="1">
    <source>
        <dbReference type="ARBA" id="ARBA00004067"/>
    </source>
</evidence>
<keyword evidence="15" id="KW-1185">Reference proteome</keyword>